<evidence type="ECO:0000313" key="1">
    <source>
        <dbReference type="EMBL" id="KAJ4451747.1"/>
    </source>
</evidence>
<evidence type="ECO:0000313" key="2">
    <source>
        <dbReference type="Proteomes" id="UP001148838"/>
    </source>
</evidence>
<comment type="caution">
    <text evidence="1">The sequence shown here is derived from an EMBL/GenBank/DDBJ whole genome shotgun (WGS) entry which is preliminary data.</text>
</comment>
<accession>A0ABQ8U036</accession>
<reference evidence="1 2" key="1">
    <citation type="journal article" date="2022" name="Allergy">
        <title>Genome assembly and annotation of Periplaneta americana reveal a comprehensive cockroach allergen profile.</title>
        <authorList>
            <person name="Wang L."/>
            <person name="Xiong Q."/>
            <person name="Saelim N."/>
            <person name="Wang L."/>
            <person name="Nong W."/>
            <person name="Wan A.T."/>
            <person name="Shi M."/>
            <person name="Liu X."/>
            <person name="Cao Q."/>
            <person name="Hui J.H.L."/>
            <person name="Sookrung N."/>
            <person name="Leung T.F."/>
            <person name="Tungtrongchitr A."/>
            <person name="Tsui S.K.W."/>
        </authorList>
    </citation>
    <scope>NUCLEOTIDE SEQUENCE [LARGE SCALE GENOMIC DNA]</scope>
    <source>
        <strain evidence="1">PWHHKU_190912</strain>
    </source>
</reference>
<organism evidence="1 2">
    <name type="scientific">Periplaneta americana</name>
    <name type="common">American cockroach</name>
    <name type="synonym">Blatta americana</name>
    <dbReference type="NCBI Taxonomy" id="6978"/>
    <lineage>
        <taxon>Eukaryota</taxon>
        <taxon>Metazoa</taxon>
        <taxon>Ecdysozoa</taxon>
        <taxon>Arthropoda</taxon>
        <taxon>Hexapoda</taxon>
        <taxon>Insecta</taxon>
        <taxon>Pterygota</taxon>
        <taxon>Neoptera</taxon>
        <taxon>Polyneoptera</taxon>
        <taxon>Dictyoptera</taxon>
        <taxon>Blattodea</taxon>
        <taxon>Blattoidea</taxon>
        <taxon>Blattidae</taxon>
        <taxon>Blattinae</taxon>
        <taxon>Periplaneta</taxon>
    </lineage>
</organism>
<dbReference type="EMBL" id="JAJSOF020000001">
    <property type="protein sequence ID" value="KAJ4451747.1"/>
    <property type="molecule type" value="Genomic_DNA"/>
</dbReference>
<gene>
    <name evidence="1" type="ORF">ANN_03218</name>
</gene>
<protein>
    <submittedName>
        <fullName evidence="1">Uncharacterized protein</fullName>
    </submittedName>
</protein>
<name>A0ABQ8U036_PERAM</name>
<sequence length="105" mass="11693">MLEVKAKDFIATHQIRNEDVPNTDQSRFKKELHSGRILAESTGSISARTHSYMIGLMPVITMAEILLPHIRVMARPHRKEARAPISGLANRDDLYTSTIPDGVAS</sequence>
<dbReference type="Proteomes" id="UP001148838">
    <property type="component" value="Unassembled WGS sequence"/>
</dbReference>
<proteinExistence type="predicted"/>
<keyword evidence="2" id="KW-1185">Reference proteome</keyword>